<keyword evidence="6" id="KW-0539">Nucleus</keyword>
<dbReference type="GeneID" id="30032372"/>
<organism evidence="8 9">
    <name type="scientific">Metschnikowia bicuspidata var. bicuspidata NRRL YB-4993</name>
    <dbReference type="NCBI Taxonomy" id="869754"/>
    <lineage>
        <taxon>Eukaryota</taxon>
        <taxon>Fungi</taxon>
        <taxon>Dikarya</taxon>
        <taxon>Ascomycota</taxon>
        <taxon>Saccharomycotina</taxon>
        <taxon>Pichiomycetes</taxon>
        <taxon>Metschnikowiaceae</taxon>
        <taxon>Metschnikowia</taxon>
    </lineage>
</organism>
<evidence type="ECO:0000313" key="9">
    <source>
        <dbReference type="Proteomes" id="UP000092555"/>
    </source>
</evidence>
<dbReference type="InterPro" id="IPR053278">
    <property type="entry name" value="Pre-60S_factor_ECM1"/>
</dbReference>
<evidence type="ECO:0000256" key="6">
    <source>
        <dbReference type="ARBA" id="ARBA00023242"/>
    </source>
</evidence>
<evidence type="ECO:0000313" key="8">
    <source>
        <dbReference type="EMBL" id="OBA23163.1"/>
    </source>
</evidence>
<dbReference type="GO" id="GO:0000055">
    <property type="term" value="P:ribosomal large subunit export from nucleus"/>
    <property type="evidence" value="ECO:0007669"/>
    <property type="project" value="TreeGrafter"/>
</dbReference>
<reference evidence="8 9" key="1">
    <citation type="submission" date="2016-05" db="EMBL/GenBank/DDBJ databases">
        <title>Comparative genomics of biotechnologically important yeasts.</title>
        <authorList>
            <consortium name="DOE Joint Genome Institute"/>
            <person name="Riley R."/>
            <person name="Haridas S."/>
            <person name="Wolfe K.H."/>
            <person name="Lopes M.R."/>
            <person name="Hittinger C.T."/>
            <person name="Goker M."/>
            <person name="Salamov A."/>
            <person name="Wisecaver J."/>
            <person name="Long T.M."/>
            <person name="Aerts A.L."/>
            <person name="Barry K."/>
            <person name="Choi C."/>
            <person name="Clum A."/>
            <person name="Coughlan A.Y."/>
            <person name="Deshpande S."/>
            <person name="Douglass A.P."/>
            <person name="Hanson S.J."/>
            <person name="Klenk H.-P."/>
            <person name="LaButti K."/>
            <person name="Lapidus A."/>
            <person name="Lindquist E."/>
            <person name="Lipzen A."/>
            <person name="Meier-kolthoff J.P."/>
            <person name="Ohm R.A."/>
            <person name="Otillar R.P."/>
            <person name="Pangilinan J."/>
            <person name="Peng Y."/>
            <person name="Rokas A."/>
            <person name="Rosa C.A."/>
            <person name="Scheuner C."/>
            <person name="Sibirny A.A."/>
            <person name="Slot J.C."/>
            <person name="Stielow J.B."/>
            <person name="Sun H."/>
            <person name="Kurtzman C.P."/>
            <person name="Blackwell M."/>
            <person name="Grigoriev I.V."/>
            <person name="Jeffries T.W."/>
        </authorList>
    </citation>
    <scope>NUCLEOTIDE SEQUENCE [LARGE SCALE GENOMIC DNA]</scope>
    <source>
        <strain evidence="8 9">NRRL YB-4993</strain>
    </source>
</reference>
<sequence>MAKKVSKHSRAARRGEIDVGGEAKALENLPRDENDDVRKHIIRTTIKNENLLAKKMELEKVKKKGNKKLSHTFKHKTEKNSRLEGVLAGKIQQSIEKARYVQTARKSGWDQINKSIVIRTDLTEAPAEKAGEAVSEKEAQQKEEDEYVKLFFGDQATTEEPPQDEAPVAKPKPSGNIFDMLEETDC</sequence>
<comment type="caution">
    <text evidence="8">The sequence shown here is derived from an EMBL/GenBank/DDBJ whole genome shotgun (WGS) entry which is preliminary data.</text>
</comment>
<dbReference type="GO" id="GO:0030687">
    <property type="term" value="C:preribosome, large subunit precursor"/>
    <property type="evidence" value="ECO:0007669"/>
    <property type="project" value="TreeGrafter"/>
</dbReference>
<dbReference type="GO" id="GO:0005737">
    <property type="term" value="C:cytoplasm"/>
    <property type="evidence" value="ECO:0007669"/>
    <property type="project" value="UniProtKB-SubCell"/>
</dbReference>
<dbReference type="EMBL" id="LXTC01000001">
    <property type="protein sequence ID" value="OBA23163.1"/>
    <property type="molecule type" value="Genomic_DNA"/>
</dbReference>
<dbReference type="GO" id="GO:0005730">
    <property type="term" value="C:nucleolus"/>
    <property type="evidence" value="ECO:0007669"/>
    <property type="project" value="TreeGrafter"/>
</dbReference>
<proteinExistence type="predicted"/>
<dbReference type="OrthoDB" id="4068492at2759"/>
<dbReference type="PANTHER" id="PTHR28280:SF1">
    <property type="entry name" value="SHUTTLING PRE-60S FACTOR ECM1"/>
    <property type="match status" value="1"/>
</dbReference>
<dbReference type="STRING" id="869754.A0A1A0HH40"/>
<dbReference type="RefSeq" id="XP_018713644.1">
    <property type="nucleotide sequence ID" value="XM_018859397.1"/>
</dbReference>
<evidence type="ECO:0000256" key="1">
    <source>
        <dbReference type="ARBA" id="ARBA00004123"/>
    </source>
</evidence>
<keyword evidence="9" id="KW-1185">Reference proteome</keyword>
<keyword evidence="5" id="KW-0690">Ribosome biogenesis</keyword>
<dbReference type="PANTHER" id="PTHR28280">
    <property type="entry name" value="SHUTTLING PRE-60S FACTOR ECM1"/>
    <property type="match status" value="1"/>
</dbReference>
<dbReference type="InterPro" id="IPR022784">
    <property type="entry name" value="Ribosome_bgen_Alb1"/>
</dbReference>
<dbReference type="AlphaFoldDB" id="A0A1A0HH40"/>
<evidence type="ECO:0000256" key="4">
    <source>
        <dbReference type="ARBA" id="ARBA00022490"/>
    </source>
</evidence>
<feature type="compositionally biased region" description="Basic residues" evidence="7">
    <location>
        <begin position="1"/>
        <end position="12"/>
    </location>
</feature>
<comment type="subcellular location">
    <subcellularLocation>
        <location evidence="2">Cytoplasm</location>
    </subcellularLocation>
    <subcellularLocation>
        <location evidence="1">Nucleus</location>
    </subcellularLocation>
</comment>
<feature type="region of interest" description="Disordered" evidence="7">
    <location>
        <begin position="151"/>
        <end position="186"/>
    </location>
</feature>
<dbReference type="Proteomes" id="UP000092555">
    <property type="component" value="Unassembled WGS sequence"/>
</dbReference>
<dbReference type="Pfam" id="PF09135">
    <property type="entry name" value="Alb1"/>
    <property type="match status" value="1"/>
</dbReference>
<evidence type="ECO:0000256" key="7">
    <source>
        <dbReference type="SAM" id="MobiDB-lite"/>
    </source>
</evidence>
<evidence type="ECO:0000256" key="5">
    <source>
        <dbReference type="ARBA" id="ARBA00022517"/>
    </source>
</evidence>
<accession>A0A1A0HH40</accession>
<keyword evidence="3" id="KW-0813">Transport</keyword>
<gene>
    <name evidence="8" type="ORF">METBIDRAFT_9463</name>
</gene>
<evidence type="ECO:0000256" key="2">
    <source>
        <dbReference type="ARBA" id="ARBA00004496"/>
    </source>
</evidence>
<protein>
    <submittedName>
        <fullName evidence="8">Uncharacterized protein</fullName>
    </submittedName>
</protein>
<keyword evidence="4" id="KW-0963">Cytoplasm</keyword>
<name>A0A1A0HH40_9ASCO</name>
<feature type="region of interest" description="Disordered" evidence="7">
    <location>
        <begin position="1"/>
        <end position="37"/>
    </location>
</feature>
<evidence type="ECO:0000256" key="3">
    <source>
        <dbReference type="ARBA" id="ARBA00022448"/>
    </source>
</evidence>